<protein>
    <submittedName>
        <fullName evidence="2">Uncharacterized protein</fullName>
    </submittedName>
</protein>
<evidence type="ECO:0000313" key="2">
    <source>
        <dbReference type="EMBL" id="KAK0133635.1"/>
    </source>
</evidence>
<gene>
    <name evidence="2" type="ORF">N1851_030866</name>
</gene>
<dbReference type="Proteomes" id="UP001174136">
    <property type="component" value="Unassembled WGS sequence"/>
</dbReference>
<dbReference type="AlphaFoldDB" id="A0AA47M4R9"/>
<sequence>MKELDGTRREPRPPAPSSTPSPYGQTLGAFVRLVLIGDLVLALGPHLSAKGERATREGRGATDVQRIIGVLKRGTKQEEITERDCFQRRAGYQEEAIKGKEWAFKPGPFDCINDWFQVLDKGKDLSPSDLEPTSSKHKALKLVPQNKEQERLILNLVADLRSSAEYLPRQPLVTNTALGYQHSPWFPPRTPHPDMAEAAWARIGQNSPLAALREEKDYIQEVVLEALRTMYLPRCCALWQPSPEASPEGPPYGPVGRLCEACSCFRLSDKISLRAASYHRTAQVSRDPEEQPRYDDVLTKFGEIANNLEFARELQKSFLTLGQEVHVQLHIITVYWN</sequence>
<comment type="caution">
    <text evidence="2">The sequence shown here is derived from an EMBL/GenBank/DDBJ whole genome shotgun (WGS) entry which is preliminary data.</text>
</comment>
<name>A0AA47M4R9_MERPO</name>
<accession>A0AA47M4R9</accession>
<feature type="compositionally biased region" description="Basic and acidic residues" evidence="1">
    <location>
        <begin position="1"/>
        <end position="12"/>
    </location>
</feature>
<dbReference type="EMBL" id="JAOPHQ010005978">
    <property type="protein sequence ID" value="KAK0133635.1"/>
    <property type="molecule type" value="Genomic_DNA"/>
</dbReference>
<reference evidence="2" key="1">
    <citation type="journal article" date="2023" name="Front. Mar. Sci.">
        <title>A new Merluccius polli reference genome to investigate the effects of global change in West African waters.</title>
        <authorList>
            <person name="Mateo J.L."/>
            <person name="Blanco-Fernandez C."/>
            <person name="Garcia-Vazquez E."/>
            <person name="Machado-Schiaffino G."/>
        </authorList>
    </citation>
    <scope>NUCLEOTIDE SEQUENCE</scope>
    <source>
        <strain evidence="2">C29</strain>
        <tissue evidence="2">Fin</tissue>
    </source>
</reference>
<evidence type="ECO:0000256" key="1">
    <source>
        <dbReference type="SAM" id="MobiDB-lite"/>
    </source>
</evidence>
<keyword evidence="3" id="KW-1185">Reference proteome</keyword>
<feature type="region of interest" description="Disordered" evidence="1">
    <location>
        <begin position="1"/>
        <end position="23"/>
    </location>
</feature>
<evidence type="ECO:0000313" key="3">
    <source>
        <dbReference type="Proteomes" id="UP001174136"/>
    </source>
</evidence>
<organism evidence="2 3">
    <name type="scientific">Merluccius polli</name>
    <name type="common">Benguela hake</name>
    <name type="synonym">Merluccius cadenati</name>
    <dbReference type="NCBI Taxonomy" id="89951"/>
    <lineage>
        <taxon>Eukaryota</taxon>
        <taxon>Metazoa</taxon>
        <taxon>Chordata</taxon>
        <taxon>Craniata</taxon>
        <taxon>Vertebrata</taxon>
        <taxon>Euteleostomi</taxon>
        <taxon>Actinopterygii</taxon>
        <taxon>Neopterygii</taxon>
        <taxon>Teleostei</taxon>
        <taxon>Neoteleostei</taxon>
        <taxon>Acanthomorphata</taxon>
        <taxon>Zeiogadaria</taxon>
        <taxon>Gadariae</taxon>
        <taxon>Gadiformes</taxon>
        <taxon>Gadoidei</taxon>
        <taxon>Merlucciidae</taxon>
        <taxon>Merluccius</taxon>
    </lineage>
</organism>
<proteinExistence type="predicted"/>